<dbReference type="AlphaFoldDB" id="A0A8B7PK74"/>
<dbReference type="OMA" id="HVFVTIL"/>
<gene>
    <name evidence="4" type="primary">LOC108681269</name>
</gene>
<dbReference type="Gene3D" id="2.60.40.790">
    <property type="match status" value="1"/>
</dbReference>
<dbReference type="InterPro" id="IPR044563">
    <property type="entry name" value="Sgt1-like"/>
</dbReference>
<dbReference type="PROSITE" id="PS51203">
    <property type="entry name" value="CS"/>
    <property type="match status" value="1"/>
</dbReference>
<feature type="domain" description="SGS" evidence="1">
    <location>
        <begin position="122"/>
        <end position="208"/>
    </location>
</feature>
<name>A0A8B7PK74_HYAAZ</name>
<reference evidence="4" key="1">
    <citation type="submission" date="2025-08" db="UniProtKB">
        <authorList>
            <consortium name="RefSeq"/>
        </authorList>
    </citation>
    <scope>IDENTIFICATION</scope>
    <source>
        <tissue evidence="4">Whole organism</tissue>
    </source>
</reference>
<accession>A0A8B7PK74</accession>
<organism evidence="3 4">
    <name type="scientific">Hyalella azteca</name>
    <name type="common">Amphipod</name>
    <dbReference type="NCBI Taxonomy" id="294128"/>
    <lineage>
        <taxon>Eukaryota</taxon>
        <taxon>Metazoa</taxon>
        <taxon>Ecdysozoa</taxon>
        <taxon>Arthropoda</taxon>
        <taxon>Crustacea</taxon>
        <taxon>Multicrustacea</taxon>
        <taxon>Malacostraca</taxon>
        <taxon>Eumalacostraca</taxon>
        <taxon>Peracarida</taxon>
        <taxon>Amphipoda</taxon>
        <taxon>Senticaudata</taxon>
        <taxon>Talitrida</taxon>
        <taxon>Talitroidea</taxon>
        <taxon>Hyalellidae</taxon>
        <taxon>Hyalella</taxon>
    </lineage>
</organism>
<evidence type="ECO:0000259" key="1">
    <source>
        <dbReference type="PROSITE" id="PS51048"/>
    </source>
</evidence>
<evidence type="ECO:0000259" key="2">
    <source>
        <dbReference type="PROSITE" id="PS51203"/>
    </source>
</evidence>
<dbReference type="CDD" id="cd06466">
    <property type="entry name" value="p23_CS_SGT1_like"/>
    <property type="match status" value="1"/>
</dbReference>
<keyword evidence="3" id="KW-1185">Reference proteome</keyword>
<dbReference type="Proteomes" id="UP000694843">
    <property type="component" value="Unplaced"/>
</dbReference>
<dbReference type="GO" id="GO:0051087">
    <property type="term" value="F:protein-folding chaperone binding"/>
    <property type="evidence" value="ECO:0007669"/>
    <property type="project" value="InterPro"/>
</dbReference>
<dbReference type="Pfam" id="PF05002">
    <property type="entry name" value="SGS"/>
    <property type="match status" value="1"/>
</dbReference>
<dbReference type="PANTHER" id="PTHR45862">
    <property type="entry name" value="PROTEIN SGT1 HOMOLOG"/>
    <property type="match status" value="1"/>
</dbReference>
<dbReference type="InterPro" id="IPR007699">
    <property type="entry name" value="SGS_dom"/>
</dbReference>
<evidence type="ECO:0000313" key="3">
    <source>
        <dbReference type="Proteomes" id="UP000694843"/>
    </source>
</evidence>
<evidence type="ECO:0000313" key="4">
    <source>
        <dbReference type="RefSeq" id="XP_018025776.2"/>
    </source>
</evidence>
<dbReference type="GeneID" id="108681269"/>
<dbReference type="CTD" id="40982"/>
<proteinExistence type="predicted"/>
<sequence>MDFGCSFKHRLCLFTDPVVHKFFLDFFNLFFVHKMKYTWYQTDSEIIIDVLSKNCKIEELKLNFSEQDVTIARENENQDQLHVELFAPIKHEEATFKIFSSKVELRLPKTVAQRWPTVTREQQPQVIKTATKDWDHITVEEEEPQGDQALNQLFQKIYKDADENTRKAMNKSFTESGGTVLSTNWNEVGAKTVDVKAPDGMEYKKFEH</sequence>
<dbReference type="KEGG" id="hazt:108681269"/>
<dbReference type="OrthoDB" id="1898560at2759"/>
<dbReference type="Pfam" id="PF04969">
    <property type="entry name" value="CS"/>
    <property type="match status" value="1"/>
</dbReference>
<feature type="domain" description="CS" evidence="2">
    <location>
        <begin position="32"/>
        <end position="119"/>
    </location>
</feature>
<dbReference type="PROSITE" id="PS51048">
    <property type="entry name" value="SGS"/>
    <property type="match status" value="1"/>
</dbReference>
<protein>
    <submittedName>
        <fullName evidence="4">Protein SGT1 homolog</fullName>
    </submittedName>
</protein>
<dbReference type="InterPro" id="IPR007052">
    <property type="entry name" value="CS_dom"/>
</dbReference>
<dbReference type="InterPro" id="IPR008978">
    <property type="entry name" value="HSP20-like_chaperone"/>
</dbReference>
<dbReference type="SUPFAM" id="SSF49764">
    <property type="entry name" value="HSP20-like chaperones"/>
    <property type="match status" value="1"/>
</dbReference>
<dbReference type="RefSeq" id="XP_018025776.2">
    <property type="nucleotide sequence ID" value="XM_018170287.2"/>
</dbReference>